<feature type="region of interest" description="Disordered" evidence="1">
    <location>
        <begin position="800"/>
        <end position="830"/>
    </location>
</feature>
<reference evidence="2" key="1">
    <citation type="journal article" date="2023" name="Mol. Phylogenet. Evol.">
        <title>Genome-scale phylogeny and comparative genomics of the fungal order Sordariales.</title>
        <authorList>
            <person name="Hensen N."/>
            <person name="Bonometti L."/>
            <person name="Westerberg I."/>
            <person name="Brannstrom I.O."/>
            <person name="Guillou S."/>
            <person name="Cros-Aarteil S."/>
            <person name="Calhoun S."/>
            <person name="Haridas S."/>
            <person name="Kuo A."/>
            <person name="Mondo S."/>
            <person name="Pangilinan J."/>
            <person name="Riley R."/>
            <person name="LaButti K."/>
            <person name="Andreopoulos B."/>
            <person name="Lipzen A."/>
            <person name="Chen C."/>
            <person name="Yan M."/>
            <person name="Daum C."/>
            <person name="Ng V."/>
            <person name="Clum A."/>
            <person name="Steindorff A."/>
            <person name="Ohm R.A."/>
            <person name="Martin F."/>
            <person name="Silar P."/>
            <person name="Natvig D.O."/>
            <person name="Lalanne C."/>
            <person name="Gautier V."/>
            <person name="Ament-Velasquez S.L."/>
            <person name="Kruys A."/>
            <person name="Hutchinson M.I."/>
            <person name="Powell A.J."/>
            <person name="Barry K."/>
            <person name="Miller A.N."/>
            <person name="Grigoriev I.V."/>
            <person name="Debuchy R."/>
            <person name="Gladieux P."/>
            <person name="Hiltunen Thoren M."/>
            <person name="Johannesson H."/>
        </authorList>
    </citation>
    <scope>NUCLEOTIDE SEQUENCE</scope>
    <source>
        <strain evidence="2">CBS 123565</strain>
    </source>
</reference>
<feature type="compositionally biased region" description="Low complexity" evidence="1">
    <location>
        <begin position="317"/>
        <end position="327"/>
    </location>
</feature>
<feature type="compositionally biased region" description="Gly residues" evidence="1">
    <location>
        <begin position="800"/>
        <end position="814"/>
    </location>
</feature>
<feature type="compositionally biased region" description="Polar residues" evidence="1">
    <location>
        <begin position="339"/>
        <end position="356"/>
    </location>
</feature>
<feature type="compositionally biased region" description="Basic and acidic residues" evidence="1">
    <location>
        <begin position="33"/>
        <end position="46"/>
    </location>
</feature>
<feature type="region of interest" description="Disordered" evidence="1">
    <location>
        <begin position="934"/>
        <end position="960"/>
    </location>
</feature>
<dbReference type="AlphaFoldDB" id="A0AAN6UFB4"/>
<feature type="compositionally biased region" description="Low complexity" evidence="1">
    <location>
        <begin position="51"/>
        <end position="73"/>
    </location>
</feature>
<feature type="region of interest" description="Disordered" evidence="1">
    <location>
        <begin position="608"/>
        <end position="675"/>
    </location>
</feature>
<dbReference type="Proteomes" id="UP001304895">
    <property type="component" value="Unassembled WGS sequence"/>
</dbReference>
<feature type="compositionally biased region" description="Polar residues" evidence="1">
    <location>
        <begin position="627"/>
        <end position="647"/>
    </location>
</feature>
<feature type="compositionally biased region" description="Basic and acidic residues" evidence="1">
    <location>
        <begin position="382"/>
        <end position="403"/>
    </location>
</feature>
<keyword evidence="3" id="KW-1185">Reference proteome</keyword>
<feature type="compositionally biased region" description="Basic and acidic residues" evidence="1">
    <location>
        <begin position="949"/>
        <end position="959"/>
    </location>
</feature>
<protein>
    <submittedName>
        <fullName evidence="2">Uncharacterized protein</fullName>
    </submittedName>
</protein>
<feature type="compositionally biased region" description="Gly residues" evidence="1">
    <location>
        <begin position="935"/>
        <end position="947"/>
    </location>
</feature>
<feature type="compositionally biased region" description="Basic residues" evidence="1">
    <location>
        <begin position="1"/>
        <end position="11"/>
    </location>
</feature>
<sequence>MLSHLRFHRRPPSNPPSPLPDQAPAAHVWDAAAQHEHPQSARDVSPHPDAPSRSPNLSSLPPTLPLTARLASTGTDHLGTPPDKTPPPPRPSHDGETSTGTGFLGGLALHNYRRATHASQSDSTVAMAGQLPETQLSRAKSPPPPINTGLAARPAMTATHQTKSSSFITPTDIQQGSGGATTKRPSKTRLASEPAPVAAPGPAPEPQKGRKGLPFLKNPMTSLLMRRKTGNSANETKASAPIYDPRIRGTRVHDFSAPRPKKTISGDAMATPTTEGTFAAASTCPPRPSAGPGLGTEMPERPVLPVPPKDEPATNLRSSSSAASRDSQVTPRPPGGSASVRTVASRTLSVLGTSVRDSVASAIPKHMKSTSSRFSFDMAGAAKEEKLLEERHRQREQEKKTSDDPSYSDVKFDDFDEDFDYDAMMDDDGLEERIPGVNADYEDEYPADDTDPDNDQENFAGFSFQRSNPASSLASPLVLATPRDADGKAIGFAMTQDTTPEPTSASSMFPGPLAVPKPNSTPGLDTRGPETDTVNGPEPLFTPRSPATAEGPDSLAPAPGRSDDIYFDDGLADELDFEPDGLVFDESIFDNHDTDQYGRPIPGAFAQAQDAMRAAQQHHTNRDSDITSDLSGQTGVTESTGHTSLSVAAQLPPAPESLERPSSWKQPSTGVPPSMDIAGQDLAYQAALAEAAQKAAVLGRFGRDSPDEVSGTADIPLTDSADFQNSPPDAHLEVYEKDDLANDLDNYEDDDYGNDLDDFDFDDEAIIAEANASALANDADGFYGQEFGFYSAPLAHHPAHGGGSGGGGGGGGGSAHHQPSPDNPAAVTPETFYGGYFGPAGGGAINRSTSGRVVCREPNLTPITERSEYSNRNSVMSFTLPPAIGSNEPGAGGGGRNSVSGPGLAALAQLALLEGEAAESMSLEALMRLRSRAWGGAGGSGSQGGSRGSSREGSPRSERVVPAAAVGAAVGDLGFVGQGGFGHARVHSGLSLWSGSDPGGGGGSGGSGSASPVLGHAALVLANGTGAGAGAGAGAGSAPLAALPWLGPGSLPPRPGSAGAVPTNGLGVFAPPPPRPHSLFLPPIPGPAPVPVPSSPGQQLNGGGACSPVWEGEEAEDGAACPLAPALPLRTASPVQVLDGGGREHQFAGDLVARAEQQVLPCRPGMGHKHKGWAESVSYVKDGESRGDRWVVERRWTAESGEVEILGRAVVDGGRI</sequence>
<feature type="region of interest" description="Disordered" evidence="1">
    <location>
        <begin position="1"/>
        <end position="105"/>
    </location>
</feature>
<gene>
    <name evidence="2" type="ORF">BT67DRAFT_457869</name>
</gene>
<feature type="compositionally biased region" description="Acidic residues" evidence="1">
    <location>
        <begin position="440"/>
        <end position="456"/>
    </location>
</feature>
<name>A0AAN6UFB4_9PEZI</name>
<feature type="region of interest" description="Disordered" evidence="1">
    <location>
        <begin position="495"/>
        <end position="569"/>
    </location>
</feature>
<evidence type="ECO:0000256" key="1">
    <source>
        <dbReference type="SAM" id="MobiDB-lite"/>
    </source>
</evidence>
<feature type="region of interest" description="Disordered" evidence="1">
    <location>
        <begin position="702"/>
        <end position="729"/>
    </location>
</feature>
<comment type="caution">
    <text evidence="2">The sequence shown here is derived from an EMBL/GenBank/DDBJ whole genome shotgun (WGS) entry which is preliminary data.</text>
</comment>
<feature type="compositionally biased region" description="Polar residues" evidence="1">
    <location>
        <begin position="495"/>
        <end position="507"/>
    </location>
</feature>
<evidence type="ECO:0000313" key="2">
    <source>
        <dbReference type="EMBL" id="KAK4131654.1"/>
    </source>
</evidence>
<dbReference type="EMBL" id="MU853422">
    <property type="protein sequence ID" value="KAK4131654.1"/>
    <property type="molecule type" value="Genomic_DNA"/>
</dbReference>
<proteinExistence type="predicted"/>
<reference evidence="2" key="2">
    <citation type="submission" date="2023-05" db="EMBL/GenBank/DDBJ databases">
        <authorList>
            <consortium name="Lawrence Berkeley National Laboratory"/>
            <person name="Steindorff A."/>
            <person name="Hensen N."/>
            <person name="Bonometti L."/>
            <person name="Westerberg I."/>
            <person name="Brannstrom I.O."/>
            <person name="Guillou S."/>
            <person name="Cros-Aarteil S."/>
            <person name="Calhoun S."/>
            <person name="Haridas S."/>
            <person name="Kuo A."/>
            <person name="Mondo S."/>
            <person name="Pangilinan J."/>
            <person name="Riley R."/>
            <person name="Labutti K."/>
            <person name="Andreopoulos B."/>
            <person name="Lipzen A."/>
            <person name="Chen C."/>
            <person name="Yanf M."/>
            <person name="Daum C."/>
            <person name="Ng V."/>
            <person name="Clum A."/>
            <person name="Ohm R."/>
            <person name="Martin F."/>
            <person name="Silar P."/>
            <person name="Natvig D."/>
            <person name="Lalanne C."/>
            <person name="Gautier V."/>
            <person name="Ament-Velasquez S.L."/>
            <person name="Kruys A."/>
            <person name="Hutchinson M.I."/>
            <person name="Powell A.J."/>
            <person name="Barry K."/>
            <person name="Miller A.N."/>
            <person name="Grigoriev I.V."/>
            <person name="Debuchy R."/>
            <person name="Gladieux P."/>
            <person name="Thoren M.H."/>
            <person name="Johannesson H."/>
        </authorList>
    </citation>
    <scope>NUCLEOTIDE SEQUENCE</scope>
    <source>
        <strain evidence="2">CBS 123565</strain>
    </source>
</reference>
<accession>A0AAN6UFB4</accession>
<evidence type="ECO:0000313" key="3">
    <source>
        <dbReference type="Proteomes" id="UP001304895"/>
    </source>
</evidence>
<feature type="compositionally biased region" description="Polar residues" evidence="1">
    <location>
        <begin position="158"/>
        <end position="175"/>
    </location>
</feature>
<feature type="region of interest" description="Disordered" evidence="1">
    <location>
        <begin position="156"/>
        <end position="216"/>
    </location>
</feature>
<feature type="compositionally biased region" description="Low complexity" evidence="1">
    <location>
        <begin position="608"/>
        <end position="617"/>
    </location>
</feature>
<organism evidence="2 3">
    <name type="scientific">Trichocladium antarcticum</name>
    <dbReference type="NCBI Taxonomy" id="1450529"/>
    <lineage>
        <taxon>Eukaryota</taxon>
        <taxon>Fungi</taxon>
        <taxon>Dikarya</taxon>
        <taxon>Ascomycota</taxon>
        <taxon>Pezizomycotina</taxon>
        <taxon>Sordariomycetes</taxon>
        <taxon>Sordariomycetidae</taxon>
        <taxon>Sordariales</taxon>
        <taxon>Chaetomiaceae</taxon>
        <taxon>Trichocladium</taxon>
    </lineage>
</organism>
<feature type="compositionally biased region" description="Pro residues" evidence="1">
    <location>
        <begin position="12"/>
        <end position="21"/>
    </location>
</feature>
<feature type="region of interest" description="Disordered" evidence="1">
    <location>
        <begin position="436"/>
        <end position="472"/>
    </location>
</feature>
<feature type="region of interest" description="Disordered" evidence="1">
    <location>
        <begin position="252"/>
        <end position="413"/>
    </location>
</feature>